<evidence type="ECO:0008006" key="2">
    <source>
        <dbReference type="Google" id="ProtNLM"/>
    </source>
</evidence>
<evidence type="ECO:0000313" key="1">
    <source>
        <dbReference type="EnsemblMetazoa" id="XP_016664377.1"/>
    </source>
</evidence>
<dbReference type="AlphaFoldDB" id="A0A8R2HC87"/>
<accession>A0A8R2HC87</accession>
<protein>
    <recommendedName>
        <fullName evidence="2">Choline dehydrogenase</fullName>
    </recommendedName>
</protein>
<dbReference type="EnsemblMetazoa" id="XM_016808888.1">
    <property type="protein sequence ID" value="XP_016664377.1"/>
    <property type="gene ID" value="LOC107885283"/>
</dbReference>
<name>A0A8R2HC87_ACYPI</name>
<proteinExistence type="predicted"/>
<dbReference type="SUPFAM" id="SSF51905">
    <property type="entry name" value="FAD/NAD(P)-binding domain"/>
    <property type="match status" value="1"/>
</dbReference>
<dbReference type="InterPro" id="IPR036188">
    <property type="entry name" value="FAD/NAD-bd_sf"/>
</dbReference>
<organism evidence="1">
    <name type="scientific">Acyrthosiphon pisum</name>
    <name type="common">Pea aphid</name>
    <dbReference type="NCBI Taxonomy" id="7029"/>
    <lineage>
        <taxon>Eukaryota</taxon>
        <taxon>Metazoa</taxon>
        <taxon>Ecdysozoa</taxon>
        <taxon>Arthropoda</taxon>
        <taxon>Hexapoda</taxon>
        <taxon>Insecta</taxon>
        <taxon>Pterygota</taxon>
        <taxon>Neoptera</taxon>
        <taxon>Paraneoptera</taxon>
        <taxon>Hemiptera</taxon>
        <taxon>Sternorrhyncha</taxon>
        <taxon>Aphidomorpha</taxon>
        <taxon>Aphidoidea</taxon>
        <taxon>Aphididae</taxon>
        <taxon>Macrosiphini</taxon>
        <taxon>Acyrthosiphon</taxon>
    </lineage>
</organism>
<sequence length="200" mass="22102">MYNGIHHIERAEMKRSARAGRKRWRTKSIPMGKIRLPPCIGWTTKKRSHKASASAFVLACNGIETPRLLLMAANAQNPNGIANSSDQVGRNMMDHSGFHCTFLAKEPLWPGRGPAQSSCLVGPRDGDFRKHYSANKMILNNINRVLPATRQALAQGLVGKALDDEIRRRAAHGVDLSISLEPLPDPNNRLTLSATRKDAH</sequence>
<reference evidence="1" key="1">
    <citation type="submission" date="2022-06" db="UniProtKB">
        <authorList>
            <consortium name="EnsemblMetazoa"/>
        </authorList>
    </citation>
    <scope>IDENTIFICATION</scope>
</reference>